<gene>
    <name evidence="1" type="ORF">JCM19235_6624</name>
</gene>
<dbReference type="Proteomes" id="UP000029228">
    <property type="component" value="Unassembled WGS sequence"/>
</dbReference>
<dbReference type="Gene3D" id="3.40.50.2300">
    <property type="match status" value="1"/>
</dbReference>
<organism evidence="1 2">
    <name type="scientific">Vibrio maritimus</name>
    <dbReference type="NCBI Taxonomy" id="990268"/>
    <lineage>
        <taxon>Bacteria</taxon>
        <taxon>Pseudomonadati</taxon>
        <taxon>Pseudomonadota</taxon>
        <taxon>Gammaproteobacteria</taxon>
        <taxon>Vibrionales</taxon>
        <taxon>Vibrionaceae</taxon>
        <taxon>Vibrio</taxon>
    </lineage>
</organism>
<protein>
    <submittedName>
        <fullName evidence="1">Uncharacterized protein</fullName>
    </submittedName>
</protein>
<name>A0A090RS26_9VIBR</name>
<comment type="caution">
    <text evidence="1">The sequence shown here is derived from an EMBL/GenBank/DDBJ whole genome shotgun (WGS) entry which is preliminary data.</text>
</comment>
<keyword evidence="2" id="KW-1185">Reference proteome</keyword>
<sequence>MLGKIFVVSKDTNLRDIIKKQVLISFPTADFGSCKTTKELSEHSLEFGDVIIYNSESNGPIPQTLINSTGGYWLNISEKIDEATQMRSLVDGFSGIISIQDNIDKYPRVIRCMQSGEIWFSRQIIAFAIRQYQTQSITSEE</sequence>
<dbReference type="EMBL" id="BBMR01000002">
    <property type="protein sequence ID" value="GAL18071.1"/>
    <property type="molecule type" value="Genomic_DNA"/>
</dbReference>
<reference evidence="1 2" key="2">
    <citation type="submission" date="2014-09" db="EMBL/GenBank/DDBJ databases">
        <authorList>
            <consortium name="NBRP consortium"/>
            <person name="Sawabe T."/>
            <person name="Meirelles P."/>
            <person name="Nakanishi M."/>
            <person name="Sayaka M."/>
            <person name="Hattori M."/>
            <person name="Ohkuma M."/>
        </authorList>
    </citation>
    <scope>NUCLEOTIDE SEQUENCE [LARGE SCALE GENOMIC DNA]</scope>
    <source>
        <strain evidence="2">JCM19235</strain>
    </source>
</reference>
<evidence type="ECO:0000313" key="2">
    <source>
        <dbReference type="Proteomes" id="UP000029228"/>
    </source>
</evidence>
<dbReference type="AlphaFoldDB" id="A0A090RS26"/>
<reference evidence="1 2" key="1">
    <citation type="submission" date="2014-09" db="EMBL/GenBank/DDBJ databases">
        <title>Vibrio maritimus JCM 19235. (C45) whole genome shotgun sequence.</title>
        <authorList>
            <person name="Sawabe T."/>
            <person name="Meirelles P."/>
            <person name="Nakanishi M."/>
            <person name="Sayaka M."/>
            <person name="Hattori M."/>
            <person name="Ohkuma M."/>
        </authorList>
    </citation>
    <scope>NUCLEOTIDE SEQUENCE [LARGE SCALE GENOMIC DNA]</scope>
    <source>
        <strain evidence="2">JCM19235</strain>
    </source>
</reference>
<proteinExistence type="predicted"/>
<evidence type="ECO:0000313" key="1">
    <source>
        <dbReference type="EMBL" id="GAL18071.1"/>
    </source>
</evidence>
<accession>A0A090RS26</accession>